<dbReference type="EMBL" id="JAJHVV010000005">
    <property type="protein sequence ID" value="MCK6263476.1"/>
    <property type="molecule type" value="Genomic_DNA"/>
</dbReference>
<proteinExistence type="predicted"/>
<dbReference type="AlphaFoldDB" id="A0A9X1XIL6"/>
<sequence>MINLNKIKTWLLFIVCLFLCIGPVQASTINELNAEGRVKLTAWLSNGVESVALHEQVVINIEVATDTWFTKGTRVHRIEVDNALVVNRSAFAINSTERINGKTYSKQLWEIVLYPLESGEYRVPPITVELEVKNDRQNVSGLLTTIPLTFEAHKPIPYMVESHHWITASELEITEEWQVIHANQGESTDTGLLKRALDKEVTLSVGDSLKRVVTTTATDTSTMLLPDLLNMPKGMDDRLTFYRHATQHEDREIRGERYSKKVESATYIVDQAGEITLPSVDIYWWNPNSSNNKKMTIQKSVWLVSHTYLSLIDSYKHTILMATLFLGLCCYLFYRVGKYYKEHPLPRWFRALLTLNNKSESKFETILYEIKLVKFGQYRLLSHASHSKGTTYDDLKVVHERHNRKGKSKLSRFTRIKIWISLTTKKY</sequence>
<dbReference type="PANTHER" id="PTHR40940">
    <property type="entry name" value="PROTEIN BATD-RELATED"/>
    <property type="match status" value="1"/>
</dbReference>
<dbReference type="Pfam" id="PF13584">
    <property type="entry name" value="BatD"/>
    <property type="match status" value="1"/>
</dbReference>
<protein>
    <submittedName>
        <fullName evidence="3">BatD family protein</fullName>
    </submittedName>
</protein>
<gene>
    <name evidence="3" type="ORF">KP803_09340</name>
</gene>
<dbReference type="InterPro" id="IPR025738">
    <property type="entry name" value="BatD"/>
</dbReference>
<evidence type="ECO:0000313" key="4">
    <source>
        <dbReference type="Proteomes" id="UP001139559"/>
    </source>
</evidence>
<name>A0A9X1XIL6_9VIBR</name>
<keyword evidence="1" id="KW-1133">Transmembrane helix</keyword>
<feature type="transmembrane region" description="Helical" evidence="1">
    <location>
        <begin position="315"/>
        <end position="334"/>
    </location>
</feature>
<reference evidence="3" key="1">
    <citation type="submission" date="2021-11" db="EMBL/GenBank/DDBJ databases">
        <title>Vibrio ZSDE26 sp. nov. and Vibrio ZSDZ34 sp. nov., isolated from coastal seawater in Qingdao.</title>
        <authorList>
            <person name="Zhang P."/>
        </authorList>
    </citation>
    <scope>NUCLEOTIDE SEQUENCE</scope>
    <source>
        <strain evidence="3">ZSDE26</strain>
    </source>
</reference>
<evidence type="ECO:0000256" key="2">
    <source>
        <dbReference type="SAM" id="SignalP"/>
    </source>
</evidence>
<feature type="signal peptide" evidence="2">
    <location>
        <begin position="1"/>
        <end position="26"/>
    </location>
</feature>
<keyword evidence="1" id="KW-0472">Membrane</keyword>
<evidence type="ECO:0000313" key="3">
    <source>
        <dbReference type="EMBL" id="MCK6263476.1"/>
    </source>
</evidence>
<dbReference type="RefSeq" id="WP_248008562.1">
    <property type="nucleotide sequence ID" value="NZ_JAJHVV010000005.1"/>
</dbReference>
<accession>A0A9X1XIL6</accession>
<comment type="caution">
    <text evidence="3">The sequence shown here is derived from an EMBL/GenBank/DDBJ whole genome shotgun (WGS) entry which is preliminary data.</text>
</comment>
<keyword evidence="2" id="KW-0732">Signal</keyword>
<keyword evidence="1" id="KW-0812">Transmembrane</keyword>
<feature type="chain" id="PRO_5040881220" evidence="2">
    <location>
        <begin position="27"/>
        <end position="427"/>
    </location>
</feature>
<organism evidence="3 4">
    <name type="scientific">Vibrio amylolyticus</name>
    <dbReference type="NCBI Taxonomy" id="2847292"/>
    <lineage>
        <taxon>Bacteria</taxon>
        <taxon>Pseudomonadati</taxon>
        <taxon>Pseudomonadota</taxon>
        <taxon>Gammaproteobacteria</taxon>
        <taxon>Vibrionales</taxon>
        <taxon>Vibrionaceae</taxon>
        <taxon>Vibrio</taxon>
    </lineage>
</organism>
<dbReference type="PANTHER" id="PTHR40940:SF1">
    <property type="entry name" value="PROTEIN BATD"/>
    <property type="match status" value="1"/>
</dbReference>
<keyword evidence="4" id="KW-1185">Reference proteome</keyword>
<dbReference type="Proteomes" id="UP001139559">
    <property type="component" value="Unassembled WGS sequence"/>
</dbReference>
<evidence type="ECO:0000256" key="1">
    <source>
        <dbReference type="SAM" id="Phobius"/>
    </source>
</evidence>